<dbReference type="OrthoDB" id="67688at2759"/>
<gene>
    <name evidence="3" type="ORF">GPUH_LOCUS14210</name>
</gene>
<accession>A0A183DZR8</accession>
<keyword evidence="4" id="KW-1185">Reference proteome</keyword>
<evidence type="ECO:0000313" key="5">
    <source>
        <dbReference type="WBParaSite" id="GPUH_0001422701-mRNA-1"/>
    </source>
</evidence>
<reference evidence="5" key="1">
    <citation type="submission" date="2016-06" db="UniProtKB">
        <authorList>
            <consortium name="WormBaseParasite"/>
        </authorList>
    </citation>
    <scope>IDENTIFICATION</scope>
</reference>
<sequence>MMDSEFLYVHSCDLDQNLQIRIGSLEGSVSLLDKSYRVVGGNFFVTITVYCNKRQVGTPVSTSYKPPPSSARALHSWDEWLSLPIKINELSLDSFLHACLWDVSESLEPRFVAHSSISLFSKRGMLRSGSISLKMEMASSGDDHLVPPPPAQFTKQTGIDRLHKLMKEYGENLIEHVDWLDRITYPRIKQLEKEYELEQRCPYLNVEMIRVVAAGITYSVVYYESEEDEAKSQNGGAGPCTDPELGLENLCETKHSMMTRNKRAGIFERELKPNAAARDALERIIQADFLTHIFGSFC</sequence>
<proteinExistence type="inferred from homology"/>
<evidence type="ECO:0000259" key="2">
    <source>
        <dbReference type="PROSITE" id="PS51547"/>
    </source>
</evidence>
<comment type="similarity">
    <text evidence="1">Belongs to the PI3/PI4-kinase family.</text>
</comment>
<evidence type="ECO:0000313" key="3">
    <source>
        <dbReference type="EMBL" id="VDN23772.1"/>
    </source>
</evidence>
<feature type="domain" description="C2 PI3K-type" evidence="2">
    <location>
        <begin position="14"/>
        <end position="186"/>
    </location>
</feature>
<dbReference type="InterPro" id="IPR035892">
    <property type="entry name" value="C2_domain_sf"/>
</dbReference>
<dbReference type="EMBL" id="UYRT01081023">
    <property type="protein sequence ID" value="VDN23772.1"/>
    <property type="molecule type" value="Genomic_DNA"/>
</dbReference>
<dbReference type="PROSITE" id="PS51547">
    <property type="entry name" value="C2_PI3K"/>
    <property type="match status" value="1"/>
</dbReference>
<evidence type="ECO:0000256" key="1">
    <source>
        <dbReference type="PROSITE-ProRule" id="PRU00880"/>
    </source>
</evidence>
<organism evidence="5">
    <name type="scientific">Gongylonema pulchrum</name>
    <dbReference type="NCBI Taxonomy" id="637853"/>
    <lineage>
        <taxon>Eukaryota</taxon>
        <taxon>Metazoa</taxon>
        <taxon>Ecdysozoa</taxon>
        <taxon>Nematoda</taxon>
        <taxon>Chromadorea</taxon>
        <taxon>Rhabditida</taxon>
        <taxon>Spirurina</taxon>
        <taxon>Spiruromorpha</taxon>
        <taxon>Spiruroidea</taxon>
        <taxon>Gongylonematidae</taxon>
        <taxon>Gongylonema</taxon>
    </lineage>
</organism>
<dbReference type="Proteomes" id="UP000271098">
    <property type="component" value="Unassembled WGS sequence"/>
</dbReference>
<evidence type="ECO:0000313" key="4">
    <source>
        <dbReference type="Proteomes" id="UP000271098"/>
    </source>
</evidence>
<dbReference type="Pfam" id="PF00792">
    <property type="entry name" value="PI3K_C2"/>
    <property type="match status" value="1"/>
</dbReference>
<dbReference type="InterPro" id="IPR002420">
    <property type="entry name" value="PI3K-type_C2_dom"/>
</dbReference>
<dbReference type="CDD" id="cd08397">
    <property type="entry name" value="C2_PI3K_class_III"/>
    <property type="match status" value="1"/>
</dbReference>
<protein>
    <submittedName>
        <fullName evidence="5">C2 PI3K-type domain-containing protein</fullName>
    </submittedName>
</protein>
<name>A0A183DZR8_9BILA</name>
<dbReference type="SMART" id="SM00142">
    <property type="entry name" value="PI3K_C2"/>
    <property type="match status" value="1"/>
</dbReference>
<dbReference type="AlphaFoldDB" id="A0A183DZR8"/>
<reference evidence="3 4" key="2">
    <citation type="submission" date="2018-11" db="EMBL/GenBank/DDBJ databases">
        <authorList>
            <consortium name="Pathogen Informatics"/>
        </authorList>
    </citation>
    <scope>NUCLEOTIDE SEQUENCE [LARGE SCALE GENOMIC DNA]</scope>
</reference>
<dbReference type="SUPFAM" id="SSF49562">
    <property type="entry name" value="C2 domain (Calcium/lipid-binding domain, CaLB)"/>
    <property type="match status" value="1"/>
</dbReference>
<dbReference type="Gene3D" id="2.60.40.150">
    <property type="entry name" value="C2 domain"/>
    <property type="match status" value="1"/>
</dbReference>
<dbReference type="WBParaSite" id="GPUH_0001422701-mRNA-1">
    <property type="protein sequence ID" value="GPUH_0001422701-mRNA-1"/>
    <property type="gene ID" value="GPUH_0001422701"/>
</dbReference>